<sequence>MGTSSQADAPADAITAPVSFGHNHQPVSSRHTSKPVSSEYSSTDACAASTRHQHKFSIIASLTNLLQEASGKASESANYSFFSNRAAAIPNMATVSSSLSHPTLPSYYRTSFTSQSQRSSQHLSTASSTHGAYSAPPTSLSPPRLWLAVSKIQLKDTGAAEASTGVSTYLVVLANNRLEVLIPLSILLSLLITGWRYPYLHPVISSTGIYYVVWS</sequence>
<feature type="region of interest" description="Disordered" evidence="1">
    <location>
        <begin position="119"/>
        <end position="140"/>
    </location>
</feature>
<protein>
    <submittedName>
        <fullName evidence="2">Uncharacterized protein</fullName>
    </submittedName>
</protein>
<organism evidence="2 3">
    <name type="scientific">Nyssa sinensis</name>
    <dbReference type="NCBI Taxonomy" id="561372"/>
    <lineage>
        <taxon>Eukaryota</taxon>
        <taxon>Viridiplantae</taxon>
        <taxon>Streptophyta</taxon>
        <taxon>Embryophyta</taxon>
        <taxon>Tracheophyta</taxon>
        <taxon>Spermatophyta</taxon>
        <taxon>Magnoliopsida</taxon>
        <taxon>eudicotyledons</taxon>
        <taxon>Gunneridae</taxon>
        <taxon>Pentapetalae</taxon>
        <taxon>asterids</taxon>
        <taxon>Cornales</taxon>
        <taxon>Nyssaceae</taxon>
        <taxon>Nyssa</taxon>
    </lineage>
</organism>
<reference evidence="2 3" key="1">
    <citation type="submission" date="2019-09" db="EMBL/GenBank/DDBJ databases">
        <title>A chromosome-level genome assembly of the Chinese tupelo Nyssa sinensis.</title>
        <authorList>
            <person name="Yang X."/>
            <person name="Kang M."/>
            <person name="Yang Y."/>
            <person name="Xiong H."/>
            <person name="Wang M."/>
            <person name="Zhang Z."/>
            <person name="Wang Z."/>
            <person name="Wu H."/>
            <person name="Ma T."/>
            <person name="Liu J."/>
            <person name="Xi Z."/>
        </authorList>
    </citation>
    <scope>NUCLEOTIDE SEQUENCE [LARGE SCALE GENOMIC DNA]</scope>
    <source>
        <strain evidence="2">J267</strain>
        <tissue evidence="2">Leaf</tissue>
    </source>
</reference>
<evidence type="ECO:0000313" key="2">
    <source>
        <dbReference type="EMBL" id="KAA8525279.1"/>
    </source>
</evidence>
<keyword evidence="3" id="KW-1185">Reference proteome</keyword>
<accession>A0A5J5A4I3</accession>
<dbReference type="Proteomes" id="UP000325577">
    <property type="component" value="Linkage Group LG3"/>
</dbReference>
<feature type="compositionally biased region" description="Polar residues" evidence="1">
    <location>
        <begin position="122"/>
        <end position="131"/>
    </location>
</feature>
<proteinExistence type="predicted"/>
<name>A0A5J5A4I3_9ASTE</name>
<feature type="region of interest" description="Disordered" evidence="1">
    <location>
        <begin position="17"/>
        <end position="38"/>
    </location>
</feature>
<gene>
    <name evidence="2" type="ORF">F0562_007134</name>
</gene>
<dbReference type="EMBL" id="CM018046">
    <property type="protein sequence ID" value="KAA8525279.1"/>
    <property type="molecule type" value="Genomic_DNA"/>
</dbReference>
<evidence type="ECO:0000313" key="3">
    <source>
        <dbReference type="Proteomes" id="UP000325577"/>
    </source>
</evidence>
<feature type="compositionally biased region" description="Polar residues" evidence="1">
    <location>
        <begin position="25"/>
        <end position="38"/>
    </location>
</feature>
<evidence type="ECO:0000256" key="1">
    <source>
        <dbReference type="SAM" id="MobiDB-lite"/>
    </source>
</evidence>
<dbReference type="AlphaFoldDB" id="A0A5J5A4I3"/>